<organism evidence="2 3">
    <name type="scientific">Acetobacterium bakii</name>
    <dbReference type="NCBI Taxonomy" id="52689"/>
    <lineage>
        <taxon>Bacteria</taxon>
        <taxon>Bacillati</taxon>
        <taxon>Bacillota</taxon>
        <taxon>Clostridia</taxon>
        <taxon>Eubacteriales</taxon>
        <taxon>Eubacteriaceae</taxon>
        <taxon>Acetobacterium</taxon>
    </lineage>
</organism>
<name>A0A0L6TVK7_9FIRM</name>
<evidence type="ECO:0000313" key="2">
    <source>
        <dbReference type="EMBL" id="KNZ40304.1"/>
    </source>
</evidence>
<sequence>MLKFLCGNLHFLKNLQSRKDYILNLLKKLYPFTIVIAFIFYGIIIEELTAIALSGDVNLFLFFRLIIPLIGVGLGIVLDLSSRNLAPLGFKIKLNYLIIAFIFAFILYSPYTLFSVTVLNFFPFLIRPISAQTPYILAILIGFFLSKGLLRSLE</sequence>
<gene>
    <name evidence="2" type="ORF">AKG39_18070</name>
</gene>
<feature type="transmembrane region" description="Helical" evidence="1">
    <location>
        <begin position="94"/>
        <end position="113"/>
    </location>
</feature>
<evidence type="ECO:0000313" key="3">
    <source>
        <dbReference type="Proteomes" id="UP000036873"/>
    </source>
</evidence>
<keyword evidence="1" id="KW-0472">Membrane</keyword>
<dbReference type="Proteomes" id="UP000036873">
    <property type="component" value="Unassembled WGS sequence"/>
</dbReference>
<keyword evidence="1" id="KW-0812">Transmembrane</keyword>
<evidence type="ECO:0000256" key="1">
    <source>
        <dbReference type="SAM" id="Phobius"/>
    </source>
</evidence>
<protein>
    <submittedName>
        <fullName evidence="2">Uncharacterized protein</fullName>
    </submittedName>
</protein>
<dbReference type="AlphaFoldDB" id="A0A0L6TVK7"/>
<proteinExistence type="predicted"/>
<comment type="caution">
    <text evidence="2">The sequence shown here is derived from an EMBL/GenBank/DDBJ whole genome shotgun (WGS) entry which is preliminary data.</text>
</comment>
<dbReference type="EMBL" id="LGYO01000067">
    <property type="protein sequence ID" value="KNZ40304.1"/>
    <property type="molecule type" value="Genomic_DNA"/>
</dbReference>
<keyword evidence="3" id="KW-1185">Reference proteome</keyword>
<reference evidence="3" key="1">
    <citation type="submission" date="2015-07" db="EMBL/GenBank/DDBJ databases">
        <title>Draft genome sequence of Acetobacterium bakii DSM 8293, a potential psychrophilic chemical producer through syngas fermentation.</title>
        <authorList>
            <person name="Song Y."/>
            <person name="Hwang S."/>
            <person name="Cho B.-K."/>
        </authorList>
    </citation>
    <scope>NUCLEOTIDE SEQUENCE [LARGE SCALE GENOMIC DNA]</scope>
    <source>
        <strain evidence="3">DSM 8239</strain>
    </source>
</reference>
<accession>A0A0L6TVK7</accession>
<keyword evidence="1" id="KW-1133">Transmembrane helix</keyword>
<feature type="transmembrane region" description="Helical" evidence="1">
    <location>
        <begin position="29"/>
        <end position="53"/>
    </location>
</feature>
<dbReference type="RefSeq" id="WP_050741803.1">
    <property type="nucleotide sequence ID" value="NZ_LGYO01000067.1"/>
</dbReference>
<feature type="transmembrane region" description="Helical" evidence="1">
    <location>
        <begin position="59"/>
        <end position="82"/>
    </location>
</feature>
<feature type="transmembrane region" description="Helical" evidence="1">
    <location>
        <begin position="133"/>
        <end position="150"/>
    </location>
</feature>